<feature type="region of interest" description="Disordered" evidence="1">
    <location>
        <begin position="1"/>
        <end position="72"/>
    </location>
</feature>
<protein>
    <submittedName>
        <fullName evidence="2">Uncharacterized protein</fullName>
    </submittedName>
</protein>
<proteinExistence type="predicted"/>
<feature type="compositionally biased region" description="Low complexity" evidence="1">
    <location>
        <begin position="54"/>
        <end position="72"/>
    </location>
</feature>
<reference evidence="2" key="1">
    <citation type="submission" date="2021-01" db="EMBL/GenBank/DDBJ databases">
        <authorList>
            <person name="Corre E."/>
            <person name="Pelletier E."/>
            <person name="Niang G."/>
            <person name="Scheremetjew M."/>
            <person name="Finn R."/>
            <person name="Kale V."/>
            <person name="Holt S."/>
            <person name="Cochrane G."/>
            <person name="Meng A."/>
            <person name="Brown T."/>
            <person name="Cohen L."/>
        </authorList>
    </citation>
    <scope>NUCLEOTIDE SEQUENCE</scope>
    <source>
        <strain evidence="2">Isolate 1302-5</strain>
    </source>
</reference>
<dbReference type="EMBL" id="HBKQ01052752">
    <property type="protein sequence ID" value="CAE2278614.1"/>
    <property type="molecule type" value="Transcribed_RNA"/>
</dbReference>
<accession>A0A7S4JZQ2</accession>
<evidence type="ECO:0000313" key="2">
    <source>
        <dbReference type="EMBL" id="CAE2278614.1"/>
    </source>
</evidence>
<gene>
    <name evidence="2" type="ORF">OAUR00152_LOCUS36292</name>
</gene>
<evidence type="ECO:0000256" key="1">
    <source>
        <dbReference type="SAM" id="MobiDB-lite"/>
    </source>
</evidence>
<sequence length="159" mass="16245">MGLEDGGPLEKAAGAELDNFSDETARTGEDPHRPQPSGQSACSPQEGEEEHRCSGQGSCGSSSSSEGEQSQSLVHPILCSVLPSMPAMGAADSKEEVELVLSQDEVGLANSCSSVTMGANASGDESDAGEGPRFTVICDMSSEESSEEGSTGTADRSEI</sequence>
<name>A0A7S4JZQ2_9STRA</name>
<dbReference type="AlphaFoldDB" id="A0A7S4JZQ2"/>
<feature type="region of interest" description="Disordered" evidence="1">
    <location>
        <begin position="139"/>
        <end position="159"/>
    </location>
</feature>
<feature type="compositionally biased region" description="Basic and acidic residues" evidence="1">
    <location>
        <begin position="23"/>
        <end position="33"/>
    </location>
</feature>
<organism evidence="2">
    <name type="scientific">Odontella aurita</name>
    <dbReference type="NCBI Taxonomy" id="265563"/>
    <lineage>
        <taxon>Eukaryota</taxon>
        <taxon>Sar</taxon>
        <taxon>Stramenopiles</taxon>
        <taxon>Ochrophyta</taxon>
        <taxon>Bacillariophyta</taxon>
        <taxon>Mediophyceae</taxon>
        <taxon>Biddulphiophycidae</taxon>
        <taxon>Eupodiscales</taxon>
        <taxon>Odontellaceae</taxon>
        <taxon>Odontella</taxon>
    </lineage>
</organism>